<proteinExistence type="evidence at transcript level"/>
<dbReference type="PANTHER" id="PTHR43802">
    <property type="entry name" value="ENOYL-COA HYDRATASE"/>
    <property type="match status" value="1"/>
</dbReference>
<comment type="similarity">
    <text evidence="1">Belongs to the enoyl-CoA hydratase/isomerase family.</text>
</comment>
<dbReference type="InterPro" id="IPR029045">
    <property type="entry name" value="ClpP/crotonase-like_dom_sf"/>
</dbReference>
<dbReference type="AlphaFoldDB" id="A0A192ZJC4"/>
<evidence type="ECO:0000313" key="2">
    <source>
        <dbReference type="EMBL" id="ANM86811.1"/>
    </source>
</evidence>
<accession>A0A192ZJC4</accession>
<feature type="non-terminal residue" evidence="2">
    <location>
        <position position="84"/>
    </location>
</feature>
<dbReference type="PANTHER" id="PTHR43802:SF1">
    <property type="entry name" value="IP11341P-RELATED"/>
    <property type="match status" value="1"/>
</dbReference>
<dbReference type="SUPFAM" id="SSF52096">
    <property type="entry name" value="ClpP/crotonase"/>
    <property type="match status" value="1"/>
</dbReference>
<dbReference type="InterPro" id="IPR001753">
    <property type="entry name" value="Enoyl-CoA_hydra/iso"/>
</dbReference>
<organism evidence="2">
    <name type="scientific">Stygiella incarcerata</name>
    <dbReference type="NCBI Taxonomy" id="1712417"/>
    <lineage>
        <taxon>Eukaryota</taxon>
        <taxon>Discoba</taxon>
        <taxon>Jakobida</taxon>
        <taxon>Andalucina</taxon>
        <taxon>Stygiellidae</taxon>
        <taxon>Stygiella</taxon>
    </lineage>
</organism>
<dbReference type="Gene3D" id="3.30.300.220">
    <property type="match status" value="1"/>
</dbReference>
<name>A0A192ZJC4_9EUKA</name>
<gene>
    <name evidence="2" type="primary">ECH</name>
</gene>
<dbReference type="Pfam" id="PF00378">
    <property type="entry name" value="ECH_1"/>
    <property type="match status" value="1"/>
</dbReference>
<sequence>MLSFLSSTFHSFQLNFARSLQKAVSFTSIVTDVKEGSVGLVTINRPKSLNALNQTVLHEIITALKEFDKDDTIGCMVLTGSQKA</sequence>
<evidence type="ECO:0000256" key="1">
    <source>
        <dbReference type="ARBA" id="ARBA00005254"/>
    </source>
</evidence>
<protein>
    <submittedName>
        <fullName evidence="2">Enoyl-CoA hydratase</fullName>
    </submittedName>
</protein>
<reference evidence="2" key="1">
    <citation type="journal article" date="2016" name="Mol. Biol. Evol.">
        <title>Novel hydrogenosomes in the microaerophilic jakobid Stygiella incarcerata.</title>
        <authorList>
            <person name="Leger M.M."/>
            <person name="Eme L."/>
            <person name="Hug L.A."/>
            <person name="Roger A.J."/>
        </authorList>
    </citation>
    <scope>NUCLEOTIDE SEQUENCE</scope>
</reference>
<dbReference type="EMBL" id="KT984591">
    <property type="protein sequence ID" value="ANM86811.1"/>
    <property type="molecule type" value="mRNA"/>
</dbReference>